<organism evidence="11 12">
    <name type="scientific">Rotaria magnacalcarata</name>
    <dbReference type="NCBI Taxonomy" id="392030"/>
    <lineage>
        <taxon>Eukaryota</taxon>
        <taxon>Metazoa</taxon>
        <taxon>Spiralia</taxon>
        <taxon>Gnathifera</taxon>
        <taxon>Rotifera</taxon>
        <taxon>Eurotatoria</taxon>
        <taxon>Bdelloidea</taxon>
        <taxon>Philodinida</taxon>
        <taxon>Philodinidae</taxon>
        <taxon>Rotaria</taxon>
    </lineage>
</organism>
<evidence type="ECO:0000256" key="8">
    <source>
        <dbReference type="ARBA" id="ARBA00023224"/>
    </source>
</evidence>
<comment type="subcellular location">
    <subcellularLocation>
        <location evidence="1">Membrane</location>
        <topology evidence="1">Multi-pass membrane protein</topology>
    </subcellularLocation>
</comment>
<name>A0A8S3HTS9_9BILA</name>
<keyword evidence="3 9" id="KW-1133">Transmembrane helix</keyword>
<protein>
    <recommendedName>
        <fullName evidence="10">G-protein coupled receptors family 3 profile domain-containing protein</fullName>
    </recommendedName>
</protein>
<dbReference type="GO" id="GO:0038039">
    <property type="term" value="C:G protein-coupled receptor heterodimeric complex"/>
    <property type="evidence" value="ECO:0007669"/>
    <property type="project" value="TreeGrafter"/>
</dbReference>
<dbReference type="EMBL" id="CAJOBI010322203">
    <property type="protein sequence ID" value="CAF5186833.1"/>
    <property type="molecule type" value="Genomic_DNA"/>
</dbReference>
<evidence type="ECO:0000259" key="10">
    <source>
        <dbReference type="PROSITE" id="PS50259"/>
    </source>
</evidence>
<comment type="caution">
    <text evidence="11">The sequence shown here is derived from an EMBL/GenBank/DDBJ whole genome shotgun (WGS) entry which is preliminary data.</text>
</comment>
<evidence type="ECO:0000256" key="4">
    <source>
        <dbReference type="ARBA" id="ARBA00023040"/>
    </source>
</evidence>
<feature type="transmembrane region" description="Helical" evidence="9">
    <location>
        <begin position="100"/>
        <end position="121"/>
    </location>
</feature>
<evidence type="ECO:0000256" key="5">
    <source>
        <dbReference type="ARBA" id="ARBA00023136"/>
    </source>
</evidence>
<dbReference type="AlphaFoldDB" id="A0A8S3HTS9"/>
<evidence type="ECO:0000313" key="11">
    <source>
        <dbReference type="EMBL" id="CAF5186833.1"/>
    </source>
</evidence>
<dbReference type="PRINTS" id="PR01176">
    <property type="entry name" value="GABABRECEPTR"/>
</dbReference>
<reference evidence="11" key="1">
    <citation type="submission" date="2021-02" db="EMBL/GenBank/DDBJ databases">
        <authorList>
            <person name="Nowell W R."/>
        </authorList>
    </citation>
    <scope>NUCLEOTIDE SEQUENCE</scope>
</reference>
<evidence type="ECO:0000256" key="1">
    <source>
        <dbReference type="ARBA" id="ARBA00004141"/>
    </source>
</evidence>
<keyword evidence="5 9" id="KW-0472">Membrane</keyword>
<feature type="transmembrane region" description="Helical" evidence="9">
    <location>
        <begin position="62"/>
        <end position="80"/>
    </location>
</feature>
<dbReference type="PROSITE" id="PS50259">
    <property type="entry name" value="G_PROTEIN_RECEP_F3_4"/>
    <property type="match status" value="1"/>
</dbReference>
<dbReference type="PANTHER" id="PTHR10519:SF74">
    <property type="entry name" value="GAMMA-AMINOBUTYRIC ACID TYPE B RECEPTOR SUBUNIT 2"/>
    <property type="match status" value="1"/>
</dbReference>
<keyword evidence="4" id="KW-0297">G-protein coupled receptor</keyword>
<feature type="transmembrane region" description="Helical" evidence="9">
    <location>
        <begin position="142"/>
        <end position="163"/>
    </location>
</feature>
<keyword evidence="7" id="KW-0325">Glycoprotein</keyword>
<keyword evidence="8" id="KW-0807">Transducer</keyword>
<dbReference type="PANTHER" id="PTHR10519">
    <property type="entry name" value="GABA-B RECEPTOR"/>
    <property type="match status" value="1"/>
</dbReference>
<feature type="domain" description="G-protein coupled receptors family 3 profile" evidence="10">
    <location>
        <begin position="74"/>
        <end position="182"/>
    </location>
</feature>
<dbReference type="Pfam" id="PF00003">
    <property type="entry name" value="7tm_3"/>
    <property type="match status" value="1"/>
</dbReference>
<keyword evidence="2 9" id="KW-0812">Transmembrane</keyword>
<dbReference type="GO" id="GO:0004965">
    <property type="term" value="F:G protein-coupled GABA receptor activity"/>
    <property type="evidence" value="ECO:0007669"/>
    <property type="project" value="InterPro"/>
</dbReference>
<gene>
    <name evidence="11" type="ORF">SMN809_LOCUS70786</name>
</gene>
<sequence length="182" mass="20871">NGPPRDRTNQTVQFEHIYLSVFISISVCSGIGLFMSCAFLAFNIHFRSHRYIRMSSPTLNNIILCGCMLAYISMILMGINSSLFREKSYVGTIMNIFCPIRVWILCISFTLAFGSMFSKTWRVHSIFTNINTTKRGIHDSRLLAIVGVLLTIDLIFLIVWQMLDPIRRVLVYSAPHRLKVLM</sequence>
<accession>A0A8S3HTS9</accession>
<evidence type="ECO:0000256" key="2">
    <source>
        <dbReference type="ARBA" id="ARBA00022692"/>
    </source>
</evidence>
<evidence type="ECO:0000256" key="9">
    <source>
        <dbReference type="SAM" id="Phobius"/>
    </source>
</evidence>
<evidence type="ECO:0000256" key="6">
    <source>
        <dbReference type="ARBA" id="ARBA00023170"/>
    </source>
</evidence>
<feature type="non-terminal residue" evidence="11">
    <location>
        <position position="1"/>
    </location>
</feature>
<evidence type="ECO:0000256" key="3">
    <source>
        <dbReference type="ARBA" id="ARBA00022989"/>
    </source>
</evidence>
<evidence type="ECO:0000256" key="7">
    <source>
        <dbReference type="ARBA" id="ARBA00023180"/>
    </source>
</evidence>
<dbReference type="PRINTS" id="PR01177">
    <property type="entry name" value="GABAB1RECPTR"/>
</dbReference>
<dbReference type="Proteomes" id="UP000676336">
    <property type="component" value="Unassembled WGS sequence"/>
</dbReference>
<dbReference type="InterPro" id="IPR017978">
    <property type="entry name" value="GPCR_3_C"/>
</dbReference>
<feature type="transmembrane region" description="Helical" evidence="9">
    <location>
        <begin position="17"/>
        <end position="42"/>
    </location>
</feature>
<evidence type="ECO:0000313" key="12">
    <source>
        <dbReference type="Proteomes" id="UP000676336"/>
    </source>
</evidence>
<keyword evidence="6" id="KW-0675">Receptor</keyword>
<dbReference type="GO" id="GO:0007214">
    <property type="term" value="P:gamma-aminobutyric acid signaling pathway"/>
    <property type="evidence" value="ECO:0007669"/>
    <property type="project" value="TreeGrafter"/>
</dbReference>
<dbReference type="InterPro" id="IPR002455">
    <property type="entry name" value="GPCR3_GABA-B"/>
</dbReference>
<proteinExistence type="predicted"/>